<evidence type="ECO:0000256" key="3">
    <source>
        <dbReference type="ARBA" id="ARBA00022481"/>
    </source>
</evidence>
<proteinExistence type="inferred from homology"/>
<dbReference type="SUPFAM" id="SSF58104">
    <property type="entry name" value="Methyl-accepting chemotaxis protein (MCP) signaling domain"/>
    <property type="match status" value="1"/>
</dbReference>
<evidence type="ECO:0000313" key="16">
    <source>
        <dbReference type="Proteomes" id="UP000019251"/>
    </source>
</evidence>
<evidence type="ECO:0000259" key="14">
    <source>
        <dbReference type="PROSITE" id="PS50885"/>
    </source>
</evidence>
<dbReference type="Pfam" id="PF00015">
    <property type="entry name" value="MCPsignal"/>
    <property type="match status" value="1"/>
</dbReference>
<dbReference type="PANTHER" id="PTHR32089">
    <property type="entry name" value="METHYL-ACCEPTING CHEMOTAXIS PROTEIN MCPB"/>
    <property type="match status" value="1"/>
</dbReference>
<evidence type="ECO:0000256" key="12">
    <source>
        <dbReference type="SAM" id="Phobius"/>
    </source>
</evidence>
<keyword evidence="3" id="KW-0488">Methylation</keyword>
<dbReference type="EMBL" id="AODG01000016">
    <property type="protein sequence ID" value="EUJ26526.1"/>
    <property type="molecule type" value="Genomic_DNA"/>
</dbReference>
<dbReference type="InterPro" id="IPR003660">
    <property type="entry name" value="HAMP_dom"/>
</dbReference>
<evidence type="ECO:0000256" key="10">
    <source>
        <dbReference type="PROSITE-ProRule" id="PRU00284"/>
    </source>
</evidence>
<dbReference type="AlphaFoldDB" id="A0A829R334"/>
<keyword evidence="6 12" id="KW-1133">Transmembrane helix</keyword>
<feature type="domain" description="Methyl-accepting transducer" evidence="13">
    <location>
        <begin position="368"/>
        <end position="639"/>
    </location>
</feature>
<dbReference type="GO" id="GO:0007165">
    <property type="term" value="P:signal transduction"/>
    <property type="evidence" value="ECO:0007669"/>
    <property type="project" value="UniProtKB-KW"/>
</dbReference>
<evidence type="ECO:0000256" key="1">
    <source>
        <dbReference type="ARBA" id="ARBA00004651"/>
    </source>
</evidence>
<protein>
    <submittedName>
        <fullName evidence="15">Methyl-accepting chemotaxis protein</fullName>
    </submittedName>
</protein>
<dbReference type="Gene3D" id="1.10.287.950">
    <property type="entry name" value="Methyl-accepting chemotaxis protein"/>
    <property type="match status" value="1"/>
</dbReference>
<dbReference type="Gene3D" id="3.30.450.20">
    <property type="entry name" value="PAS domain"/>
    <property type="match status" value="2"/>
</dbReference>
<evidence type="ECO:0000256" key="7">
    <source>
        <dbReference type="ARBA" id="ARBA00023136"/>
    </source>
</evidence>
<dbReference type="PANTHER" id="PTHR32089:SF114">
    <property type="entry name" value="METHYL-ACCEPTING CHEMOTAXIS PROTEIN MCPB"/>
    <property type="match status" value="1"/>
</dbReference>
<comment type="subcellular location">
    <subcellularLocation>
        <location evidence="1">Cell membrane</location>
        <topology evidence="1">Multi-pass membrane protein</topology>
    </subcellularLocation>
</comment>
<evidence type="ECO:0000256" key="6">
    <source>
        <dbReference type="ARBA" id="ARBA00022989"/>
    </source>
</evidence>
<feature type="compositionally biased region" description="Basic and acidic residues" evidence="11">
    <location>
        <begin position="666"/>
        <end position="677"/>
    </location>
</feature>
<comment type="caution">
    <text evidence="15">The sequence shown here is derived from an EMBL/GenBank/DDBJ whole genome shotgun (WGS) entry which is preliminary data.</text>
</comment>
<accession>A0A829R334</accession>
<dbReference type="CDD" id="cd12913">
    <property type="entry name" value="PDC1_MCP_like"/>
    <property type="match status" value="1"/>
</dbReference>
<dbReference type="InterPro" id="IPR029151">
    <property type="entry name" value="Sensor-like_sf"/>
</dbReference>
<reference evidence="15 16" key="1">
    <citation type="submission" date="2012-12" db="EMBL/GenBank/DDBJ databases">
        <title>Novel taxa of Listeriaceae from agricultural environments in the United States.</title>
        <authorList>
            <person name="den Bakker H.C."/>
            <person name="Allred A."/>
            <person name="Warchocki S."/>
            <person name="Wright E.M."/>
            <person name="Burrell A."/>
            <person name="Nightingale K.K."/>
            <person name="Kephart D."/>
            <person name="Wiedmann M."/>
        </authorList>
    </citation>
    <scope>NUCLEOTIDE SEQUENCE [LARGE SCALE GENOMIC DNA]</scope>
    <source>
        <strain evidence="15 16">FSL F6-1183</strain>
    </source>
</reference>
<dbReference type="SMART" id="SM00283">
    <property type="entry name" value="MA"/>
    <property type="match status" value="1"/>
</dbReference>
<feature type="domain" description="HAMP" evidence="14">
    <location>
        <begin position="297"/>
        <end position="349"/>
    </location>
</feature>
<dbReference type="Proteomes" id="UP000019251">
    <property type="component" value="Unassembled WGS sequence"/>
</dbReference>
<keyword evidence="8 10" id="KW-0807">Transducer</keyword>
<dbReference type="Pfam" id="PF02743">
    <property type="entry name" value="dCache_1"/>
    <property type="match status" value="1"/>
</dbReference>
<keyword evidence="2" id="KW-1003">Cell membrane</keyword>
<organism evidence="15 16">
    <name type="scientific">Listeria grayi FSL F6-1183</name>
    <dbReference type="NCBI Taxonomy" id="1265827"/>
    <lineage>
        <taxon>Bacteria</taxon>
        <taxon>Bacillati</taxon>
        <taxon>Bacillota</taxon>
        <taxon>Bacilli</taxon>
        <taxon>Bacillales</taxon>
        <taxon>Listeriaceae</taxon>
        <taxon>Listeria</taxon>
    </lineage>
</organism>
<gene>
    <name evidence="15" type="ORF">LMUR_12804</name>
</gene>
<dbReference type="GO" id="GO:0006935">
    <property type="term" value="P:chemotaxis"/>
    <property type="evidence" value="ECO:0007669"/>
    <property type="project" value="UniProtKB-KW"/>
</dbReference>
<evidence type="ECO:0000256" key="4">
    <source>
        <dbReference type="ARBA" id="ARBA00022500"/>
    </source>
</evidence>
<dbReference type="CDD" id="cd12912">
    <property type="entry name" value="PDC2_MCP_like"/>
    <property type="match status" value="1"/>
</dbReference>
<evidence type="ECO:0000259" key="13">
    <source>
        <dbReference type="PROSITE" id="PS50111"/>
    </source>
</evidence>
<keyword evidence="5 12" id="KW-0812">Transmembrane</keyword>
<dbReference type="CDD" id="cd11386">
    <property type="entry name" value="MCP_signal"/>
    <property type="match status" value="1"/>
</dbReference>
<keyword evidence="4" id="KW-0145">Chemotaxis</keyword>
<dbReference type="CDD" id="cd06225">
    <property type="entry name" value="HAMP"/>
    <property type="match status" value="1"/>
</dbReference>
<dbReference type="InterPro" id="IPR033479">
    <property type="entry name" value="dCache_1"/>
</dbReference>
<dbReference type="PROSITE" id="PS50111">
    <property type="entry name" value="CHEMOTAXIS_TRANSDUC_2"/>
    <property type="match status" value="1"/>
</dbReference>
<evidence type="ECO:0000256" key="8">
    <source>
        <dbReference type="ARBA" id="ARBA00023224"/>
    </source>
</evidence>
<evidence type="ECO:0000256" key="11">
    <source>
        <dbReference type="SAM" id="MobiDB-lite"/>
    </source>
</evidence>
<feature type="transmembrane region" description="Helical" evidence="12">
    <location>
        <begin position="273"/>
        <end position="295"/>
    </location>
</feature>
<sequence length="677" mass="73425">MKKRRKSILQILLPSFIIVLAIALAVVGVINFLSAKRDLVNNVSNSATSNVNSLSSLIDESISQKIDVVHYLANQTSVSANAKKSETDAVLSNYTLTIPDIQNIYYGKENGKFIQQPETKMPDGYDPTTRDWYKEAIADNGDKPILTAPYISASTTEMTLTIAQKASDESGVVGLDINLSRLIDTVKEVKIGQHGSAVALAKDGSVIASKNWKSGSKNKITKAIMDQKEANGEFTVGNGSDKQRVFYQTDPVTGWKIAGTFSEKEILDQTLPIIWRTLLVAVVSLIIGSVIIWFITRMIIRRLKTIVDAAEKISEGDLTEQVTVRRNDEIGALGQAFNTMTSSLKTLIHSINTSTQAISTSSEELTASAEETSNATTEITQSLEGLSSQSNSAVVSIKENADRLAEVSSWLKMASDSSTMLLATSQTSNEKAREGNVLVERTVSQMNNIDVSVKEADAVVHGLATKSEEIQTILQTINQISDQTNLLALNAAIEAARAGESGKGFSVVAEEVRKLAEQSSASSKNIEVLIKEIVKEIEQSLKTFQNIQVSVSDGYSAVNKTAENFKELQQSSDLIATDLTGMNNLITEVSDNASDVSSIMQQITAAAEESQKHNKQIAESAEEQVASTEEVAQAAESLSALAENLLQEIEHFKTTSTEEEPTLIEESDKNLHVSLEH</sequence>
<evidence type="ECO:0000256" key="9">
    <source>
        <dbReference type="ARBA" id="ARBA00029447"/>
    </source>
</evidence>
<evidence type="ECO:0000313" key="15">
    <source>
        <dbReference type="EMBL" id="EUJ26526.1"/>
    </source>
</evidence>
<dbReference type="SUPFAM" id="SSF103190">
    <property type="entry name" value="Sensory domain-like"/>
    <property type="match status" value="1"/>
</dbReference>
<feature type="region of interest" description="Disordered" evidence="11">
    <location>
        <begin position="653"/>
        <end position="677"/>
    </location>
</feature>
<keyword evidence="7 12" id="KW-0472">Membrane</keyword>
<dbReference type="SMART" id="SM00304">
    <property type="entry name" value="HAMP"/>
    <property type="match status" value="2"/>
</dbReference>
<name>A0A829R334_LISGR</name>
<evidence type="ECO:0000256" key="2">
    <source>
        <dbReference type="ARBA" id="ARBA00022475"/>
    </source>
</evidence>
<evidence type="ECO:0000256" key="5">
    <source>
        <dbReference type="ARBA" id="ARBA00022692"/>
    </source>
</evidence>
<feature type="transmembrane region" description="Helical" evidence="12">
    <location>
        <begin position="12"/>
        <end position="33"/>
    </location>
</feature>
<dbReference type="PROSITE" id="PS50885">
    <property type="entry name" value="HAMP"/>
    <property type="match status" value="1"/>
</dbReference>
<comment type="similarity">
    <text evidence="9">Belongs to the methyl-accepting chemotaxis (MCP) protein family.</text>
</comment>
<dbReference type="Pfam" id="PF00672">
    <property type="entry name" value="HAMP"/>
    <property type="match status" value="1"/>
</dbReference>
<dbReference type="InterPro" id="IPR004089">
    <property type="entry name" value="MCPsignal_dom"/>
</dbReference>
<dbReference type="GO" id="GO:0005886">
    <property type="term" value="C:plasma membrane"/>
    <property type="evidence" value="ECO:0007669"/>
    <property type="project" value="UniProtKB-SubCell"/>
</dbReference>